<comment type="similarity">
    <text evidence="2">Belongs to the asaB hydroxylase/desaturase family.</text>
</comment>
<keyword evidence="1" id="KW-0560">Oxidoreductase</keyword>
<accession>A0AAQ3MBL7</accession>
<dbReference type="EMBL" id="CP138593">
    <property type="protein sequence ID" value="WPH04795.1"/>
    <property type="molecule type" value="Genomic_DNA"/>
</dbReference>
<dbReference type="PANTHER" id="PTHR34598">
    <property type="entry name" value="BLL6449 PROTEIN"/>
    <property type="match status" value="1"/>
</dbReference>
<dbReference type="GO" id="GO:0016491">
    <property type="term" value="F:oxidoreductase activity"/>
    <property type="evidence" value="ECO:0007669"/>
    <property type="project" value="UniProtKB-KW"/>
</dbReference>
<keyword evidence="4" id="KW-1185">Reference proteome</keyword>
<dbReference type="InterPro" id="IPR044053">
    <property type="entry name" value="AsaB-like"/>
</dbReference>
<evidence type="ECO:0000313" key="4">
    <source>
        <dbReference type="Proteomes" id="UP001303373"/>
    </source>
</evidence>
<sequence>MIARVEPGVETWVNYYKAPADGSPPELNDLGLLLGNKNMETRLMRINDARGREQDFTLDDHGFQFARLESNVTDFTDKEYVKKHYYPEVESLVKRITGCKEVKSFAFNHRTAPTNDFGKPFAGYQGTQGPAKRLHVDSSPLGAAHMVDHMWPSEATDIHNRGYLFINVWRPLATIRRDPLIVADMSLWPETDLIKIERKYYDGMIGQNYVPKYDGSGAVKRSLPTGGTEDAISQADQGVATGHSNGGQHSWWYLDEMKPDEVVLFSCSGKRPGMKTTGDGGTVHGSVDLPDQHDMPVRQSVEVHLVAIW</sequence>
<dbReference type="Proteomes" id="UP001303373">
    <property type="component" value="Chromosome 14"/>
</dbReference>
<evidence type="ECO:0000256" key="2">
    <source>
        <dbReference type="ARBA" id="ARBA00023604"/>
    </source>
</evidence>
<dbReference type="AlphaFoldDB" id="A0AAQ3MBL7"/>
<dbReference type="NCBIfam" id="NF041278">
    <property type="entry name" value="CmcJ_NvfI_EfuI"/>
    <property type="match status" value="1"/>
</dbReference>
<gene>
    <name evidence="3" type="ORF">R9X50_00769100</name>
</gene>
<organism evidence="3 4">
    <name type="scientific">Acrodontium crateriforme</name>
    <dbReference type="NCBI Taxonomy" id="150365"/>
    <lineage>
        <taxon>Eukaryota</taxon>
        <taxon>Fungi</taxon>
        <taxon>Dikarya</taxon>
        <taxon>Ascomycota</taxon>
        <taxon>Pezizomycotina</taxon>
        <taxon>Dothideomycetes</taxon>
        <taxon>Dothideomycetidae</taxon>
        <taxon>Mycosphaerellales</taxon>
        <taxon>Teratosphaeriaceae</taxon>
        <taxon>Acrodontium</taxon>
    </lineage>
</organism>
<evidence type="ECO:0000313" key="3">
    <source>
        <dbReference type="EMBL" id="WPH04795.1"/>
    </source>
</evidence>
<dbReference type="PANTHER" id="PTHR34598:SF3">
    <property type="entry name" value="OXIDOREDUCTASE AN1597"/>
    <property type="match status" value="1"/>
</dbReference>
<protein>
    <submittedName>
        <fullName evidence="3">Uncharacterized protein</fullName>
    </submittedName>
</protein>
<evidence type="ECO:0000256" key="1">
    <source>
        <dbReference type="ARBA" id="ARBA00023002"/>
    </source>
</evidence>
<proteinExistence type="inferred from homology"/>
<reference evidence="3 4" key="1">
    <citation type="submission" date="2023-11" db="EMBL/GenBank/DDBJ databases">
        <title>An acidophilic fungus is an integral part of prey digestion in a carnivorous sundew plant.</title>
        <authorList>
            <person name="Tsai I.J."/>
        </authorList>
    </citation>
    <scope>NUCLEOTIDE SEQUENCE [LARGE SCALE GENOMIC DNA]</scope>
    <source>
        <strain evidence="3">169a</strain>
    </source>
</reference>
<name>A0AAQ3MBL7_9PEZI</name>